<proteinExistence type="predicted"/>
<dbReference type="InterPro" id="IPR029044">
    <property type="entry name" value="Nucleotide-diphossugar_trans"/>
</dbReference>
<evidence type="ECO:0008006" key="3">
    <source>
        <dbReference type="Google" id="ProtNLM"/>
    </source>
</evidence>
<dbReference type="Proteomes" id="UP000530654">
    <property type="component" value="Unassembled WGS sequence"/>
</dbReference>
<comment type="caution">
    <text evidence="1">The sequence shown here is derived from an EMBL/GenBank/DDBJ whole genome shotgun (WGS) entry which is preliminary data.</text>
</comment>
<evidence type="ECO:0000313" key="1">
    <source>
        <dbReference type="EMBL" id="NNH67821.1"/>
    </source>
</evidence>
<sequence length="223" mass="24858">MTKIVIATPSLAGPTEPYKRALAGSAPLLENAHFIQEIGNPYISAARATMLRKAMDGQADVVVFIDYDLSWKPEDLLTLINTPGEVVAGTYRFKKDEEEYMGGWLTDATGRPVLRDDGCIKAHRIPAGFMKITKEAVDKFMRAYPELIYGSRYAAAVDLFNHGAIDGVWYGEDYAFSKRWTEKCGDIWLIPDLDIAHHSSDREFPGNLHEYLMRQPGGAKAGQ</sequence>
<dbReference type="RefSeq" id="WP_170282881.1">
    <property type="nucleotide sequence ID" value="NZ_JABEQY010000047.1"/>
</dbReference>
<reference evidence="1 2" key="1">
    <citation type="submission" date="2020-04" db="EMBL/GenBank/DDBJ databases">
        <title>Rhizobium bacterial biofertilizers improve the content of phenolic compounds of Lactuca sativa L. under non-saline and saline-stress conditions.</title>
        <authorList>
            <person name="Ayuso-Calles M."/>
            <person name="Garcia-Estevez I."/>
            <person name="Jimenez-Gomez A."/>
            <person name="Flores-Felix J.D."/>
            <person name="Escribano-Bailon M."/>
            <person name="Rivas R."/>
        </authorList>
    </citation>
    <scope>NUCLEOTIDE SEQUENCE [LARGE SCALE GENOMIC DNA]</scope>
    <source>
        <strain evidence="1 2">GPTR02</strain>
    </source>
</reference>
<protein>
    <recommendedName>
        <fullName evidence="3">Glycosyltransferase</fullName>
    </recommendedName>
</protein>
<dbReference type="EMBL" id="JABEQY010000047">
    <property type="protein sequence ID" value="NNH67821.1"/>
    <property type="molecule type" value="Genomic_DNA"/>
</dbReference>
<dbReference type="SUPFAM" id="SSF53448">
    <property type="entry name" value="Nucleotide-diphospho-sugar transferases"/>
    <property type="match status" value="1"/>
</dbReference>
<name>A0A7Y2W8V2_9HYPH</name>
<evidence type="ECO:0000313" key="2">
    <source>
        <dbReference type="Proteomes" id="UP000530654"/>
    </source>
</evidence>
<dbReference type="AlphaFoldDB" id="A0A7Y2W8V2"/>
<gene>
    <name evidence="1" type="ORF">HLI17_31975</name>
</gene>
<accession>A0A7Y2W8V2</accession>
<dbReference type="Gene3D" id="3.90.550.10">
    <property type="entry name" value="Spore Coat Polysaccharide Biosynthesis Protein SpsA, Chain A"/>
    <property type="match status" value="1"/>
</dbReference>
<organism evidence="1 2">
    <name type="scientific">Rhizobium laguerreae</name>
    <dbReference type="NCBI Taxonomy" id="1076926"/>
    <lineage>
        <taxon>Bacteria</taxon>
        <taxon>Pseudomonadati</taxon>
        <taxon>Pseudomonadota</taxon>
        <taxon>Alphaproteobacteria</taxon>
        <taxon>Hyphomicrobiales</taxon>
        <taxon>Rhizobiaceae</taxon>
        <taxon>Rhizobium/Agrobacterium group</taxon>
        <taxon>Rhizobium</taxon>
    </lineage>
</organism>